<organism evidence="1 2">
    <name type="scientific">Anaeramoeba ignava</name>
    <name type="common">Anaerobic marine amoeba</name>
    <dbReference type="NCBI Taxonomy" id="1746090"/>
    <lineage>
        <taxon>Eukaryota</taxon>
        <taxon>Metamonada</taxon>
        <taxon>Anaeramoebidae</taxon>
        <taxon>Anaeramoeba</taxon>
    </lineage>
</organism>
<dbReference type="Proteomes" id="UP001149090">
    <property type="component" value="Unassembled WGS sequence"/>
</dbReference>
<protein>
    <submittedName>
        <fullName evidence="1">Uncharacterized protein</fullName>
    </submittedName>
</protein>
<proteinExistence type="predicted"/>
<evidence type="ECO:0000313" key="2">
    <source>
        <dbReference type="Proteomes" id="UP001149090"/>
    </source>
</evidence>
<sequence length="97" mass="11213">MHRAGVKPISRKEIDSTLHLNPIKQSTNFNFNSDNISSLLSNSSNQENPKPIFLLSNNQNCIINFHYNSPKQEYSLEKQITLMNHLKDQNEKETNNN</sequence>
<dbReference type="AlphaFoldDB" id="A0A9Q0LHC5"/>
<gene>
    <name evidence="1" type="ORF">M0811_08779</name>
</gene>
<reference evidence="1" key="1">
    <citation type="submission" date="2022-10" db="EMBL/GenBank/DDBJ databases">
        <title>Novel sulphate-reducing endosymbionts in the free-living metamonad Anaeramoeba.</title>
        <authorList>
            <person name="Jerlstrom-Hultqvist J."/>
            <person name="Cepicka I."/>
            <person name="Gallot-Lavallee L."/>
            <person name="Salas-Leiva D."/>
            <person name="Curtis B.A."/>
            <person name="Zahonova K."/>
            <person name="Pipaliya S."/>
            <person name="Dacks J."/>
            <person name="Roger A.J."/>
        </authorList>
    </citation>
    <scope>NUCLEOTIDE SEQUENCE</scope>
    <source>
        <strain evidence="1">BMAN</strain>
    </source>
</reference>
<dbReference type="EMBL" id="JAPDFW010000075">
    <property type="protein sequence ID" value="KAJ5073371.1"/>
    <property type="molecule type" value="Genomic_DNA"/>
</dbReference>
<evidence type="ECO:0000313" key="1">
    <source>
        <dbReference type="EMBL" id="KAJ5073371.1"/>
    </source>
</evidence>
<accession>A0A9Q0LHC5</accession>
<keyword evidence="2" id="KW-1185">Reference proteome</keyword>
<name>A0A9Q0LHC5_ANAIG</name>
<comment type="caution">
    <text evidence="1">The sequence shown here is derived from an EMBL/GenBank/DDBJ whole genome shotgun (WGS) entry which is preliminary data.</text>
</comment>